<evidence type="ECO:0000256" key="1">
    <source>
        <dbReference type="ARBA" id="ARBA00022723"/>
    </source>
</evidence>
<evidence type="ECO:0000256" key="2">
    <source>
        <dbReference type="ARBA" id="ARBA00022833"/>
    </source>
</evidence>
<dbReference type="Gene3D" id="1.20.58.1480">
    <property type="match status" value="1"/>
</dbReference>
<dbReference type="InterPro" id="IPR004910">
    <property type="entry name" value="Yippee/Mis18/Cereblon"/>
</dbReference>
<dbReference type="EMBL" id="JAVRJZ010000003">
    <property type="protein sequence ID" value="KAK2724145.1"/>
    <property type="molecule type" value="Genomic_DNA"/>
</dbReference>
<keyword evidence="1" id="KW-0479">Metal-binding</keyword>
<dbReference type="GO" id="GO:0046872">
    <property type="term" value="F:metal ion binding"/>
    <property type="evidence" value="ECO:0007669"/>
    <property type="project" value="UniProtKB-KW"/>
</dbReference>
<dbReference type="AlphaFoldDB" id="A0AA88I940"/>
<dbReference type="CDD" id="cd15777">
    <property type="entry name" value="CRBN_C_like"/>
    <property type="match status" value="1"/>
</dbReference>
<comment type="caution">
    <text evidence="4">The sequence shown here is derived from an EMBL/GenBank/DDBJ whole genome shotgun (WGS) entry which is preliminary data.</text>
</comment>
<dbReference type="InterPro" id="IPR034750">
    <property type="entry name" value="CULT"/>
</dbReference>
<reference evidence="4" key="1">
    <citation type="submission" date="2023-07" db="EMBL/GenBank/DDBJ databases">
        <title>Chromosome-level genome assembly of Artemia franciscana.</title>
        <authorList>
            <person name="Jo E."/>
        </authorList>
    </citation>
    <scope>NUCLEOTIDE SEQUENCE</scope>
    <source>
        <tissue evidence="4">Whole body</tissue>
    </source>
</reference>
<evidence type="ECO:0000313" key="4">
    <source>
        <dbReference type="EMBL" id="KAK2724145.1"/>
    </source>
</evidence>
<evidence type="ECO:0000313" key="5">
    <source>
        <dbReference type="Proteomes" id="UP001187531"/>
    </source>
</evidence>
<evidence type="ECO:0000259" key="3">
    <source>
        <dbReference type="PROSITE" id="PS51788"/>
    </source>
</evidence>
<accession>A0AA88I940</accession>
<keyword evidence="5" id="KW-1185">Reference proteome</keyword>
<organism evidence="4 5">
    <name type="scientific">Artemia franciscana</name>
    <name type="common">Brine shrimp</name>
    <name type="synonym">Artemia sanfranciscana</name>
    <dbReference type="NCBI Taxonomy" id="6661"/>
    <lineage>
        <taxon>Eukaryota</taxon>
        <taxon>Metazoa</taxon>
        <taxon>Ecdysozoa</taxon>
        <taxon>Arthropoda</taxon>
        <taxon>Crustacea</taxon>
        <taxon>Branchiopoda</taxon>
        <taxon>Anostraca</taxon>
        <taxon>Artemiidae</taxon>
        <taxon>Artemia</taxon>
    </lineage>
</organism>
<gene>
    <name evidence="4" type="ORF">QYM36_000866</name>
</gene>
<keyword evidence="2" id="KW-0862">Zinc</keyword>
<dbReference type="PROSITE" id="PS51788">
    <property type="entry name" value="CULT"/>
    <property type="match status" value="1"/>
</dbReference>
<sequence length="368" mass="41095">MSDSDTDYLSADEESVNIDEQLDIIPVEIASEVGEVIAHNEPVEFQRGLPDQHTYLGHEFNSIPGRVIFADDEIVELCIPDQSGMETVAPPLPGQTVPLGFFTWRARNTAAKIIQGNHTFGVLPREDNVYQFAEVKILPEVSLSSVANSYISGHNLRLSKLSQLKSLSSVPSFIFDLYDPNILMEKIKLHVKTLDGTAILAVMPNSEILDICYWLILQLPFSEEFTMELLSMNCVVQRLRAILSVIGKFEQGVCCKECNSSLAVTSDSLALSLHGPHGTFVNPGGYIHDTLTYSNASGIDVITSPTMEFSWFPGYNWQIMICHSCGEHLGWKFTNKDLNPDNFFCFTKSSVSLRITKKEDSPENFWVM</sequence>
<dbReference type="Pfam" id="PF03226">
    <property type="entry name" value="Yippee-Mis18"/>
    <property type="match status" value="1"/>
</dbReference>
<proteinExistence type="predicted"/>
<dbReference type="FunFam" id="2.170.150.20:FF:000007">
    <property type="entry name" value="Protein cereblon"/>
    <property type="match status" value="1"/>
</dbReference>
<dbReference type="Gene3D" id="2.170.150.20">
    <property type="entry name" value="Peptide methionine sulfoxide reductase"/>
    <property type="match status" value="1"/>
</dbReference>
<dbReference type="Proteomes" id="UP001187531">
    <property type="component" value="Unassembled WGS sequence"/>
</dbReference>
<name>A0AA88I940_ARTSF</name>
<feature type="domain" description="CULT" evidence="3">
    <location>
        <begin position="250"/>
        <end position="355"/>
    </location>
</feature>
<protein>
    <recommendedName>
        <fullName evidence="3">CULT domain-containing protein</fullName>
    </recommendedName>
</protein>